<dbReference type="EMBL" id="JAAAMV010000003">
    <property type="protein sequence ID" value="NBD24002.1"/>
    <property type="molecule type" value="Genomic_DNA"/>
</dbReference>
<accession>A0ABW9XN04</accession>
<evidence type="ECO:0000313" key="1">
    <source>
        <dbReference type="EMBL" id="NBD24002.1"/>
    </source>
</evidence>
<evidence type="ECO:0000313" key="2">
    <source>
        <dbReference type="Proteomes" id="UP000665561"/>
    </source>
</evidence>
<proteinExistence type="predicted"/>
<comment type="caution">
    <text evidence="1">The sequence shown here is derived from an EMBL/GenBank/DDBJ whole genome shotgun (WGS) entry which is preliminary data.</text>
</comment>
<reference evidence="1 2" key="1">
    <citation type="submission" date="2020-01" db="EMBL/GenBank/DDBJ databases">
        <title>Paenibacillus soybeanensis sp. nov. isolated from the nodules of soybean (Glycine max(L.) Merr).</title>
        <authorList>
            <person name="Wang H."/>
        </authorList>
    </citation>
    <scope>NUCLEOTIDE SEQUENCE [LARGE SCALE GENOMIC DNA]</scope>
    <source>
        <strain evidence="1 2">T1</strain>
    </source>
</reference>
<dbReference type="Proteomes" id="UP000665561">
    <property type="component" value="Unassembled WGS sequence"/>
</dbReference>
<sequence length="176" mass="20100">MFDPTIFDNLKVAIENCVYDLDNLDARVVITDRVDRLDMAVMSRAFALQFSLASGGGVTAEIRLEASLKELAAEILDQSGAAPGCKLRLRFFMPVEDIERTCAYAERQLTEIWQPDMPPTQTISFLYGEPNRSYQNEIEVHFNRKINEEQMEDVPVLIDHMLRTLEALEACDDRRP</sequence>
<keyword evidence="2" id="KW-1185">Reference proteome</keyword>
<protein>
    <submittedName>
        <fullName evidence="1">Uncharacterized protein</fullName>
    </submittedName>
</protein>
<organism evidence="1 2">
    <name type="scientific">Paenibacillus glycinis</name>
    <dbReference type="NCBI Taxonomy" id="2697035"/>
    <lineage>
        <taxon>Bacteria</taxon>
        <taxon>Bacillati</taxon>
        <taxon>Bacillota</taxon>
        <taxon>Bacilli</taxon>
        <taxon>Bacillales</taxon>
        <taxon>Paenibacillaceae</taxon>
        <taxon>Paenibacillus</taxon>
    </lineage>
</organism>
<gene>
    <name evidence="1" type="ORF">GT019_08970</name>
</gene>
<dbReference type="RefSeq" id="WP_161742762.1">
    <property type="nucleotide sequence ID" value="NZ_JAAAMV010000003.1"/>
</dbReference>
<name>A0ABW9XN04_9BACL</name>